<dbReference type="InterPro" id="IPR001005">
    <property type="entry name" value="SANT/Myb"/>
</dbReference>
<dbReference type="InterPro" id="IPR039467">
    <property type="entry name" value="TFIIIB_B''_Myb"/>
</dbReference>
<feature type="compositionally biased region" description="Polar residues" evidence="1">
    <location>
        <begin position="766"/>
        <end position="778"/>
    </location>
</feature>
<feature type="region of interest" description="Disordered" evidence="1">
    <location>
        <begin position="1601"/>
        <end position="1652"/>
    </location>
</feature>
<feature type="compositionally biased region" description="Polar residues" evidence="1">
    <location>
        <begin position="1093"/>
        <end position="1106"/>
    </location>
</feature>
<feature type="compositionally biased region" description="Acidic residues" evidence="1">
    <location>
        <begin position="2133"/>
        <end position="2145"/>
    </location>
</feature>
<dbReference type="OrthoDB" id="272624at2759"/>
<dbReference type="GO" id="GO:0001156">
    <property type="term" value="F:TFIIIC-class transcription factor complex binding"/>
    <property type="evidence" value="ECO:0000318"/>
    <property type="project" value="GO_Central"/>
</dbReference>
<dbReference type="InterPro" id="IPR009057">
    <property type="entry name" value="Homeodomain-like_sf"/>
</dbReference>
<feature type="compositionally biased region" description="Basic and acidic residues" evidence="1">
    <location>
        <begin position="50"/>
        <end position="80"/>
    </location>
</feature>
<protein>
    <submittedName>
        <fullName evidence="4">Transcription factor TFIIIB component B'' homolog isoform X1</fullName>
    </submittedName>
</protein>
<dbReference type="KEGG" id="xla:108717709"/>
<dbReference type="Pfam" id="PF15963">
    <property type="entry name" value="Myb_DNA-bind_7"/>
    <property type="match status" value="1"/>
</dbReference>
<proteinExistence type="predicted"/>
<dbReference type="Proteomes" id="UP000186698">
    <property type="component" value="Chromosome 1L"/>
</dbReference>
<feature type="region of interest" description="Disordered" evidence="1">
    <location>
        <begin position="1804"/>
        <end position="1824"/>
    </location>
</feature>
<feature type="compositionally biased region" description="Basic and acidic residues" evidence="1">
    <location>
        <begin position="1131"/>
        <end position="1152"/>
    </location>
</feature>
<dbReference type="PANTHER" id="PTHR22929:SF0">
    <property type="entry name" value="TRANSCRIPTION FACTOR TFIIIB COMPONENT B'' HOMOLOG"/>
    <property type="match status" value="1"/>
</dbReference>
<feature type="region of interest" description="Disordered" evidence="1">
    <location>
        <begin position="1464"/>
        <end position="1582"/>
    </location>
</feature>
<dbReference type="RefSeq" id="XP_018120479.1">
    <property type="nucleotide sequence ID" value="XM_018264990.2"/>
</dbReference>
<gene>
    <name evidence="4 5" type="primary">bdp1.L</name>
</gene>
<feature type="compositionally biased region" description="Polar residues" evidence="1">
    <location>
        <begin position="2162"/>
        <end position="2188"/>
    </location>
</feature>
<dbReference type="GeneID" id="108717709"/>
<feature type="region of interest" description="Disordered" evidence="1">
    <location>
        <begin position="1914"/>
        <end position="2200"/>
    </location>
</feature>
<feature type="compositionally biased region" description="Polar residues" evidence="1">
    <location>
        <begin position="2561"/>
        <end position="2583"/>
    </location>
</feature>
<evidence type="ECO:0000313" key="3">
    <source>
        <dbReference type="Proteomes" id="UP000186698"/>
    </source>
</evidence>
<dbReference type="SUPFAM" id="SSF46689">
    <property type="entry name" value="Homeodomain-like"/>
    <property type="match status" value="1"/>
</dbReference>
<feature type="compositionally biased region" description="Polar residues" evidence="1">
    <location>
        <begin position="1878"/>
        <end position="1891"/>
    </location>
</feature>
<dbReference type="GO" id="GO:0000126">
    <property type="term" value="C:transcription factor TFIIIB complex"/>
    <property type="evidence" value="ECO:0000318"/>
    <property type="project" value="GO_Central"/>
</dbReference>
<feature type="region of interest" description="Disordered" evidence="1">
    <location>
        <begin position="1"/>
        <end position="80"/>
    </location>
</feature>
<evidence type="ECO:0000256" key="1">
    <source>
        <dbReference type="SAM" id="MobiDB-lite"/>
    </source>
</evidence>
<feature type="region of interest" description="Disordered" evidence="1">
    <location>
        <begin position="2363"/>
        <end position="2527"/>
    </location>
</feature>
<reference evidence="4" key="1">
    <citation type="submission" date="2025-08" db="UniProtKB">
        <authorList>
            <consortium name="RefSeq"/>
        </authorList>
    </citation>
    <scope>IDENTIFICATION</scope>
    <source>
        <strain evidence="4">J_2021</strain>
        <tissue evidence="4">Erythrocytes</tissue>
    </source>
</reference>
<dbReference type="GO" id="GO:0070898">
    <property type="term" value="P:RNA polymerase III preinitiation complex assembly"/>
    <property type="evidence" value="ECO:0000318"/>
    <property type="project" value="GO_Central"/>
</dbReference>
<feature type="compositionally biased region" description="Basic and acidic residues" evidence="1">
    <location>
        <begin position="1165"/>
        <end position="1177"/>
    </location>
</feature>
<feature type="compositionally biased region" description="Basic and acidic residues" evidence="1">
    <location>
        <begin position="218"/>
        <end position="230"/>
    </location>
</feature>
<name>A0A8J0VFM7_XENLA</name>
<feature type="compositionally biased region" description="Low complexity" evidence="1">
    <location>
        <begin position="1308"/>
        <end position="1319"/>
    </location>
</feature>
<feature type="compositionally biased region" description="Polar residues" evidence="1">
    <location>
        <begin position="1513"/>
        <end position="1530"/>
    </location>
</feature>
<feature type="region of interest" description="Disordered" evidence="1">
    <location>
        <begin position="1872"/>
        <end position="1893"/>
    </location>
</feature>
<feature type="compositionally biased region" description="Polar residues" evidence="1">
    <location>
        <begin position="1216"/>
        <end position="1233"/>
    </location>
</feature>
<feature type="compositionally biased region" description="Polar residues" evidence="1">
    <location>
        <begin position="1697"/>
        <end position="1710"/>
    </location>
</feature>
<feature type="compositionally biased region" description="Acidic residues" evidence="1">
    <location>
        <begin position="2040"/>
        <end position="2052"/>
    </location>
</feature>
<feature type="compositionally biased region" description="Polar residues" evidence="1">
    <location>
        <begin position="1721"/>
        <end position="1737"/>
    </location>
</feature>
<feature type="region of interest" description="Disordered" evidence="1">
    <location>
        <begin position="2539"/>
        <end position="2616"/>
    </location>
</feature>
<feature type="compositionally biased region" description="Polar residues" evidence="1">
    <location>
        <begin position="1063"/>
        <end position="1078"/>
    </location>
</feature>
<feature type="compositionally biased region" description="Polar residues" evidence="1">
    <location>
        <begin position="1349"/>
        <end position="1362"/>
    </location>
</feature>
<dbReference type="CDD" id="cd00167">
    <property type="entry name" value="SANT"/>
    <property type="match status" value="1"/>
</dbReference>
<feature type="region of interest" description="Disordered" evidence="1">
    <location>
        <begin position="491"/>
        <end position="732"/>
    </location>
</feature>
<feature type="compositionally biased region" description="Basic and acidic residues" evidence="1">
    <location>
        <begin position="1408"/>
        <end position="1433"/>
    </location>
</feature>
<feature type="compositionally biased region" description="Acidic residues" evidence="1">
    <location>
        <begin position="616"/>
        <end position="626"/>
    </location>
</feature>
<feature type="compositionally biased region" description="Basic and acidic residues" evidence="1">
    <location>
        <begin position="847"/>
        <end position="870"/>
    </location>
</feature>
<feature type="compositionally biased region" description="Basic residues" evidence="1">
    <location>
        <begin position="639"/>
        <end position="649"/>
    </location>
</feature>
<feature type="compositionally biased region" description="Basic and acidic residues" evidence="1">
    <location>
        <begin position="2114"/>
        <end position="2129"/>
    </location>
</feature>
<sequence length="2616" mass="284871">MIRRARLSLKPNVKPGGRGPGPSPGTTPGSGGNATEPNRASQASPGPNHETPEKDKAVECSEVPETREENSVPDLADRGDSMILEKKGTDLCNNAPPAAAEVQLCSTSTPLQRRKRIATLPNLAKPRVSIPSTVTTLPLKASQGDIPIAVPSTGVAETATPEKVKLESSFKIPTPCGISQPSLPEKRTPVPQVPQFTPFKKPVLKQPEVSPVKAVEPQSKDDLCPLKERPSQGSSISEEYLKKTKPSPVKKLVGNLEKERLKRAKKLRELLRDELRKERRASKGKYSSIDLSSEVDHSKMTMRDFIHYIPENNPMTSSLFDKTTGDKSPTAESQSAVPEKKTISMEDEDDLDEEEDEGPLMVPRVKVAEDGSIIIDEESLTVEVSRAKGPIVENDDPIFERGSMTTYSSFRKSKQSKPWSDKETDMFFLAISMVGTDFSMISHLFPHRERFEIKNKFKREERKNGWRIDKAFREKKAFDLEFFAKLLEKALMKEPKPPKTPKPRKAKGEQGNKTRKPRKKRKADEASAEQHSNLGDQESEAVDASTAEKENEESQTENVPTSLPGKKKRARKKKKDAESGELEDLSEGPNKKLPAKEGKSRKKKKGKSLDLSADPEVVDLEEMETAEGEKIINVESIRAKKKKRRRKKKPISEDSNTECHSDTDLLHKAGENDSETKEPSVTLDDSVESCDQSVQKSTEDNVGALPAESLSGDDVDYGSLEPFEDDDDHVDDELLSKQENTLVSNEHDSAVLLASDLSLFDHSSISVSDTPAETSPVESHQEATDSKVTISTIEKSQECDNQENAGARTQEPSTSEDGLIQPPTKSSPLVKGRVHRPKPNLPKVSTRRGEQEKGGDMPDGKIEATTEDITKTFQCPDDDQLSPKIIPMSNSKNTPSNEGSVEQEESTTKAQESTSAPASPIKQSSQGKGRLQKPKPNLLTISARRRKPEKNEDIQKTGMEDRAENPNSSENDKSSSRKEEDASENEEGSVEMSQESSTSLLGSTQAHIKPTPVVRFQRAKPNLTKASARTEKLEGSDIQAEGITLSTEETVEIDQGPEGGMSSPKNISMNISLISQEQKSSEDQENSCDKMQESSASQDTSLQPSFRPSPPEKDRFQRQKPNLVKSSTRTGKQDEREDIQEARNDAVIEKTIHQGLQKDTPAPRNVERAVCKHEDSASVHSGSMDNTSQEPSEQSLIKDQYAGVEGKDADIVTLEGSVSQKECTPSPVMSSPSLRGRLHRPQPNILSLSVRKGKKEVKADTQSSEAANEDTTKTTDYPKEEPSATGKPQGHMLAVFSTEESSTRGIASPVSCFSPSSCPEKPKPSPTINAEADGNQRHAETDEPVKNSELVQKSTSEVQQELPSVIAVPQSRSRFQKPKPNLRKTSVRKGKEIDDTQSEGNKAAADNLAKKPQDKKEETSSSEKLQLQDKESEIPSVDEENVPPCIQSLSAGSTFPLTVAPDSVSEEIEAKGTNNNCQQSRKQEPLKPAVLSRGIFQKPKPNIGQATAKKEVISSQDGSSDINSRAASDQSMEHLESNLPADSGVKEQSGLISREAGKEGPLFPSEPEPSSNTTVQEVPLTKEAESVNVDALASAVVVKEKDHSKSIPAAHNQELEHDKEEPAQEPLKPAVSLKGRYQRPKPNLNRAVAHKDPSVCLKNTSCETAEEQQNASSAPKAEMIVRPELPEKLSMLVEYSEASQLGSEDVQNNAKPDLKQEDMLKQQSVDADIKSSPSVQPSLLRGRFQRPKPNLLRAVAKKAACPVVKPGDDEKMTYFLKTGDAKINSGTEAKSSDSDSVVQLSVEGHQSTGVSPLDLSWNRAGDEDITPAADTTLTEASASLNTESKSNPAIKPAPLRRGKTLRLKPNLVNVSCRRDNQAGHQTKATNDNVTDSPKLDADGVTECVPLKTASHVTGVLEKPTTHKRKAADKSSIVLSPKKKRPSEIADTQSSLSERENDGDSLDTEGQENTTATQTRFERKVMNSVPECPPVQPKGSEQSSGLEKGKNTQHNKSNGSKIKVVKPVSMKGTALVKLRASRWEEQDDDDEEEELDVKDESFNLSPDKVNKAPVFVPFGLRSPKCGPSEIEETVEELEIPVDDLDSHTTSETQNNDPVFEERENSPPEMSDHLLSEATDSEAVPDNEDCSDGSTEAAMTLISMGNPAFQSRNNEESPNLQEGLSSSSETQSDLQHLDPMGSLPLSSEMDTIHADFPSGEILEAHATTAEVVDPLLHTLEKNNGDPPQMQPAAESLDGSVSPTQSGVIFLECLSSQDPDLSNLGKSASRSDATCEVQFEQSEEHSEDVLQHSIVPDSDVSGGNECPAEEATFILTLVEIPLNSQCPYSCDSLTSGEPLPAPVLISSGSSQPITLTQSSSESVEVLVPSEQRSTSDEESNSSWSSSSAPRKRTASRQDDESHPVKKALLMCDTPEELSEDSGTEALNSLEINTTSTQKLTPSEVMFANVTESSQDSQLSEDALSGMETLPEESTHSESLDSLPPIEAGDAKSQDELSNPPSASKPPLKRPGRKPLGFLSLVCKSKKTKVNEPSNSKKCVLKPNVCTKPPSTEIQSQDSTASGVSDSQAATPKTPGANEVTSEEEETTVSQYFFSDIFMPVDDE</sequence>
<evidence type="ECO:0000313" key="5">
    <source>
        <dbReference type="Xenbase" id="XB-GENE-17333275"/>
    </source>
</evidence>
<feature type="compositionally biased region" description="Basic and acidic residues" evidence="1">
    <location>
        <begin position="657"/>
        <end position="678"/>
    </location>
</feature>
<feature type="compositionally biased region" description="Basic and acidic residues" evidence="1">
    <location>
        <begin position="1270"/>
        <end position="1282"/>
    </location>
</feature>
<feature type="compositionally biased region" description="Polar residues" evidence="1">
    <location>
        <begin position="908"/>
        <end position="927"/>
    </location>
</feature>
<feature type="compositionally biased region" description="Basic residues" evidence="1">
    <location>
        <begin position="1374"/>
        <end position="1388"/>
    </location>
</feature>
<organism evidence="3 4">
    <name type="scientific">Xenopus laevis</name>
    <name type="common">African clawed frog</name>
    <dbReference type="NCBI Taxonomy" id="8355"/>
    <lineage>
        <taxon>Eukaryota</taxon>
        <taxon>Metazoa</taxon>
        <taxon>Chordata</taxon>
        <taxon>Craniata</taxon>
        <taxon>Vertebrata</taxon>
        <taxon>Euteleostomi</taxon>
        <taxon>Amphibia</taxon>
        <taxon>Batrachia</taxon>
        <taxon>Anura</taxon>
        <taxon>Pipoidea</taxon>
        <taxon>Pipidae</taxon>
        <taxon>Xenopodinae</taxon>
        <taxon>Xenopus</taxon>
        <taxon>Xenopus</taxon>
    </lineage>
</organism>
<feature type="compositionally biased region" description="Acidic residues" evidence="1">
    <location>
        <begin position="2426"/>
        <end position="2435"/>
    </location>
</feature>
<feature type="region of interest" description="Disordered" evidence="1">
    <location>
        <begin position="1696"/>
        <end position="1744"/>
    </location>
</feature>
<feature type="compositionally biased region" description="Polar residues" evidence="1">
    <location>
        <begin position="33"/>
        <end position="45"/>
    </location>
</feature>
<feature type="compositionally biased region" description="Basic and acidic residues" evidence="1">
    <location>
        <begin position="1079"/>
        <end position="1092"/>
    </location>
</feature>
<dbReference type="AGR" id="Xenbase:XB-GENE-17333275"/>
<feature type="compositionally biased region" description="Basic and acidic residues" evidence="1">
    <location>
        <begin position="1334"/>
        <end position="1346"/>
    </location>
</feature>
<feature type="compositionally biased region" description="Polar residues" evidence="1">
    <location>
        <begin position="888"/>
        <end position="900"/>
    </location>
</feature>
<feature type="compositionally biased region" description="Polar residues" evidence="1">
    <location>
        <begin position="2462"/>
        <end position="2472"/>
    </location>
</feature>
<dbReference type="CTD" id="108717709"/>
<feature type="compositionally biased region" description="Low complexity" evidence="1">
    <location>
        <begin position="2371"/>
        <end position="2383"/>
    </location>
</feature>
<feature type="compositionally biased region" description="Polar residues" evidence="1">
    <location>
        <begin position="2437"/>
        <end position="2453"/>
    </location>
</feature>
<feature type="domain" description="Myb-like" evidence="2">
    <location>
        <begin position="415"/>
        <end position="463"/>
    </location>
</feature>
<feature type="compositionally biased region" description="Polar residues" evidence="1">
    <location>
        <begin position="313"/>
        <end position="336"/>
    </location>
</feature>
<feature type="compositionally biased region" description="Basic and acidic residues" evidence="1">
    <location>
        <begin position="1613"/>
        <end position="1622"/>
    </location>
</feature>
<evidence type="ECO:0000259" key="2">
    <source>
        <dbReference type="SMART" id="SM00717"/>
    </source>
</evidence>
<feature type="region of interest" description="Disordered" evidence="1">
    <location>
        <begin position="2232"/>
        <end position="2254"/>
    </location>
</feature>
<feature type="compositionally biased region" description="Basic residues" evidence="1">
    <location>
        <begin position="565"/>
        <end position="574"/>
    </location>
</feature>
<keyword evidence="3" id="KW-1185">Reference proteome</keyword>
<dbReference type="SMART" id="SM00717">
    <property type="entry name" value="SANT"/>
    <property type="match status" value="1"/>
</dbReference>
<feature type="compositionally biased region" description="Polar residues" evidence="1">
    <location>
        <begin position="2102"/>
        <end position="2111"/>
    </location>
</feature>
<feature type="compositionally biased region" description="Polar residues" evidence="1">
    <location>
        <begin position="991"/>
        <end position="1006"/>
    </location>
</feature>
<dbReference type="PANTHER" id="PTHR22929">
    <property type="entry name" value="RNA POLYMERASE III TRANSCRIPTION INITIATION FACTOR B"/>
    <property type="match status" value="1"/>
</dbReference>
<feature type="region of interest" description="Disordered" evidence="1">
    <location>
        <begin position="175"/>
        <end position="256"/>
    </location>
</feature>
<feature type="region of interest" description="Disordered" evidence="1">
    <location>
        <begin position="766"/>
        <end position="1196"/>
    </location>
</feature>
<feature type="region of interest" description="Disordered" evidence="1">
    <location>
        <begin position="311"/>
        <end position="358"/>
    </location>
</feature>
<feature type="region of interest" description="Disordered" evidence="1">
    <location>
        <begin position="1216"/>
        <end position="1449"/>
    </location>
</feature>
<feature type="compositionally biased region" description="Acidic residues" evidence="1">
    <location>
        <begin position="2084"/>
        <end position="2098"/>
    </location>
</feature>
<feature type="compositionally biased region" description="Basic and acidic residues" evidence="1">
    <location>
        <begin position="949"/>
        <end position="980"/>
    </location>
</feature>
<evidence type="ECO:0000313" key="4">
    <source>
        <dbReference type="RefSeq" id="XP_018120479.1"/>
    </source>
</evidence>
<feature type="compositionally biased region" description="Acidic residues" evidence="1">
    <location>
        <begin position="345"/>
        <end position="358"/>
    </location>
</feature>
<dbReference type="Xenbase" id="XB-GENE-17333275">
    <property type="gene designation" value="bdp1.L"/>
</dbReference>
<feature type="compositionally biased region" description="Acidic residues" evidence="1">
    <location>
        <begin position="711"/>
        <end position="732"/>
    </location>
</feature>
<accession>A0A8J0VFM7</accession>
<feature type="compositionally biased region" description="Polar residues" evidence="1">
    <location>
        <begin position="1178"/>
        <end position="1196"/>
    </location>
</feature>